<evidence type="ECO:0000313" key="1">
    <source>
        <dbReference type="EMBL" id="OHA82639.1"/>
    </source>
</evidence>
<protein>
    <submittedName>
        <fullName evidence="1">Uncharacterized protein</fullName>
    </submittedName>
</protein>
<evidence type="ECO:0000313" key="2">
    <source>
        <dbReference type="Proteomes" id="UP000178817"/>
    </source>
</evidence>
<organism evidence="1 2">
    <name type="scientific">Candidatus Yonathbacteria bacterium RIFCSPLOWO2_01_FULL_43_27</name>
    <dbReference type="NCBI Taxonomy" id="1802726"/>
    <lineage>
        <taxon>Bacteria</taxon>
        <taxon>Candidatus Yonathiibacteriota</taxon>
    </lineage>
</organism>
<sequence>MADSILDSKIQAKYGKREYNIIVYRIDFRDKDFLPRAYPGGIGTDPDIDVLERCGLAVSFAKKLQNYEKFTLSTSFNKERNVYCGHIIGLPTLLAEIVVDCSTVEFLAGGLNSFLSLSDGLPIAPAWVKDFRPPFISMPLGIFFRKKVIPVP</sequence>
<comment type="caution">
    <text evidence="1">The sequence shown here is derived from an EMBL/GenBank/DDBJ whole genome shotgun (WGS) entry which is preliminary data.</text>
</comment>
<gene>
    <name evidence="1" type="ORF">A3B07_01755</name>
</gene>
<proteinExistence type="predicted"/>
<dbReference type="AlphaFoldDB" id="A0A1G2SDA8"/>
<accession>A0A1G2SDA8</accession>
<dbReference type="Proteomes" id="UP000178817">
    <property type="component" value="Unassembled WGS sequence"/>
</dbReference>
<reference evidence="1 2" key="1">
    <citation type="journal article" date="2016" name="Nat. Commun.">
        <title>Thousands of microbial genomes shed light on interconnected biogeochemical processes in an aquifer system.</title>
        <authorList>
            <person name="Anantharaman K."/>
            <person name="Brown C.T."/>
            <person name="Hug L.A."/>
            <person name="Sharon I."/>
            <person name="Castelle C.J."/>
            <person name="Probst A.J."/>
            <person name="Thomas B.C."/>
            <person name="Singh A."/>
            <person name="Wilkins M.J."/>
            <person name="Karaoz U."/>
            <person name="Brodie E.L."/>
            <person name="Williams K.H."/>
            <person name="Hubbard S.S."/>
            <person name="Banfield J.F."/>
        </authorList>
    </citation>
    <scope>NUCLEOTIDE SEQUENCE [LARGE SCALE GENOMIC DNA]</scope>
</reference>
<name>A0A1G2SDA8_9BACT</name>
<dbReference type="STRING" id="1802726.A3B07_01755"/>
<dbReference type="EMBL" id="MHUV01000005">
    <property type="protein sequence ID" value="OHA82639.1"/>
    <property type="molecule type" value="Genomic_DNA"/>
</dbReference>